<evidence type="ECO:0000313" key="2">
    <source>
        <dbReference type="Proteomes" id="UP000198844"/>
    </source>
</evidence>
<evidence type="ECO:0000313" key="1">
    <source>
        <dbReference type="EMBL" id="SFU26699.1"/>
    </source>
</evidence>
<accession>A0A1I7ERZ3</accession>
<organism evidence="1 2">
    <name type="scientific">Paraburkholderia aspalathi</name>
    <dbReference type="NCBI Taxonomy" id="1324617"/>
    <lineage>
        <taxon>Bacteria</taxon>
        <taxon>Pseudomonadati</taxon>
        <taxon>Pseudomonadota</taxon>
        <taxon>Betaproteobacteria</taxon>
        <taxon>Burkholderiales</taxon>
        <taxon>Burkholderiaceae</taxon>
        <taxon>Paraburkholderia</taxon>
    </lineage>
</organism>
<sequence length="240" mass="26458">MIVDNPAARLLAILKAGKTKDVRLPSRQVWYELLQVEPGNHALLAERLAKLMALPAIIATEMQEHHADENQTVSYWRGRVDSAFVNININAPWAEFINQIDDHSLNYLSVTAKLLQHATKLKPFGQAHLGELRGTLNELLKEVIEAEIDAEVKLSITRYLGRLINSIDEYFITGVLPILDAANATFGNVVVDPKYKEFLTNEPLGKKLVSAVSTVANAVTVVTGLPQLGQMLGLLISNAM</sequence>
<protein>
    <submittedName>
        <fullName evidence="1">Uncharacterized protein</fullName>
    </submittedName>
</protein>
<gene>
    <name evidence="1" type="ORF">SAMN05192563_10655</name>
</gene>
<dbReference type="AlphaFoldDB" id="A0A1I7ERZ3"/>
<dbReference type="EMBL" id="FPBH01000065">
    <property type="protein sequence ID" value="SFU26699.1"/>
    <property type="molecule type" value="Genomic_DNA"/>
</dbReference>
<proteinExistence type="predicted"/>
<reference evidence="1 2" key="1">
    <citation type="submission" date="2016-10" db="EMBL/GenBank/DDBJ databases">
        <authorList>
            <person name="de Groot N.N."/>
        </authorList>
    </citation>
    <scope>NUCLEOTIDE SEQUENCE [LARGE SCALE GENOMIC DNA]</scope>
    <source>
        <strain evidence="1 2">LMG 27731</strain>
    </source>
</reference>
<dbReference type="Proteomes" id="UP000198844">
    <property type="component" value="Unassembled WGS sequence"/>
</dbReference>
<name>A0A1I7ERZ3_9BURK</name>